<proteinExistence type="inferred from homology"/>
<dbReference type="InterPro" id="IPR017853">
    <property type="entry name" value="GH"/>
</dbReference>
<evidence type="ECO:0000256" key="2">
    <source>
        <dbReference type="RuleBase" id="RU361185"/>
    </source>
</evidence>
<gene>
    <name evidence="5" type="ORF">CHS0354_000831</name>
</gene>
<dbReference type="InterPro" id="IPR011013">
    <property type="entry name" value="Gal_mutarotase_sf_dom"/>
</dbReference>
<keyword evidence="2" id="KW-0378">Hydrolase</keyword>
<evidence type="ECO:0000259" key="4">
    <source>
        <dbReference type="Pfam" id="PF13802"/>
    </source>
</evidence>
<protein>
    <recommendedName>
        <fullName evidence="7">Alpha-glucosidase</fullName>
    </recommendedName>
</protein>
<dbReference type="Gene3D" id="3.20.20.80">
    <property type="entry name" value="Glycosidases"/>
    <property type="match status" value="1"/>
</dbReference>
<evidence type="ECO:0000259" key="3">
    <source>
        <dbReference type="Pfam" id="PF01055"/>
    </source>
</evidence>
<accession>A0AAE0W8A0</accession>
<dbReference type="PANTHER" id="PTHR22762">
    <property type="entry name" value="ALPHA-GLUCOSIDASE"/>
    <property type="match status" value="1"/>
</dbReference>
<dbReference type="GO" id="GO:0005975">
    <property type="term" value="P:carbohydrate metabolic process"/>
    <property type="evidence" value="ECO:0007669"/>
    <property type="project" value="InterPro"/>
</dbReference>
<dbReference type="Pfam" id="PF01055">
    <property type="entry name" value="Glyco_hydro_31_2nd"/>
    <property type="match status" value="1"/>
</dbReference>
<dbReference type="Proteomes" id="UP001195483">
    <property type="component" value="Unassembled WGS sequence"/>
</dbReference>
<evidence type="ECO:0000256" key="1">
    <source>
        <dbReference type="ARBA" id="ARBA00007806"/>
    </source>
</evidence>
<feature type="domain" description="Glycoside hydrolase family 31 TIM barrel" evidence="3">
    <location>
        <begin position="247"/>
        <end position="364"/>
    </location>
</feature>
<reference evidence="5" key="3">
    <citation type="submission" date="2023-05" db="EMBL/GenBank/DDBJ databases">
        <authorList>
            <person name="Smith C.H."/>
        </authorList>
    </citation>
    <scope>NUCLEOTIDE SEQUENCE</scope>
    <source>
        <strain evidence="5">CHS0354</strain>
        <tissue evidence="5">Mantle</tissue>
    </source>
</reference>
<dbReference type="Pfam" id="PF13802">
    <property type="entry name" value="Gal_mutarotas_2"/>
    <property type="match status" value="1"/>
</dbReference>
<feature type="domain" description="Glycoside hydrolase family 31 N-terminal" evidence="4">
    <location>
        <begin position="39"/>
        <end position="203"/>
    </location>
</feature>
<reference evidence="5" key="1">
    <citation type="journal article" date="2021" name="Genome Biol. Evol.">
        <title>A High-Quality Reference Genome for a Parasitic Bivalve with Doubly Uniparental Inheritance (Bivalvia: Unionida).</title>
        <authorList>
            <person name="Smith C.H."/>
        </authorList>
    </citation>
    <scope>NUCLEOTIDE SEQUENCE</scope>
    <source>
        <strain evidence="5">CHS0354</strain>
    </source>
</reference>
<reference evidence="5" key="2">
    <citation type="journal article" date="2021" name="Genome Biol. Evol.">
        <title>Developing a high-quality reference genome for a parasitic bivalve with doubly uniparental inheritance (Bivalvia: Unionida).</title>
        <authorList>
            <person name="Smith C.H."/>
        </authorList>
    </citation>
    <scope>NUCLEOTIDE SEQUENCE</scope>
    <source>
        <strain evidence="5">CHS0354</strain>
        <tissue evidence="5">Mantle</tissue>
    </source>
</reference>
<comment type="similarity">
    <text evidence="1 2">Belongs to the glycosyl hydrolase 31 family.</text>
</comment>
<keyword evidence="2" id="KW-0326">Glycosidase</keyword>
<dbReference type="SUPFAM" id="SSF51445">
    <property type="entry name" value="(Trans)glycosidases"/>
    <property type="match status" value="1"/>
</dbReference>
<dbReference type="GO" id="GO:0090599">
    <property type="term" value="F:alpha-glucosidase activity"/>
    <property type="evidence" value="ECO:0007669"/>
    <property type="project" value="UniProtKB-ARBA"/>
</dbReference>
<evidence type="ECO:0000313" key="6">
    <source>
        <dbReference type="Proteomes" id="UP001195483"/>
    </source>
</evidence>
<dbReference type="CDD" id="cd14752">
    <property type="entry name" value="GH31_N"/>
    <property type="match status" value="1"/>
</dbReference>
<comment type="caution">
    <text evidence="5">The sequence shown here is derived from an EMBL/GenBank/DDBJ whole genome shotgun (WGS) entry which is preliminary data.</text>
</comment>
<dbReference type="Gene3D" id="2.60.40.1760">
    <property type="entry name" value="glycosyl hydrolase (family 31)"/>
    <property type="match status" value="1"/>
</dbReference>
<evidence type="ECO:0008006" key="7">
    <source>
        <dbReference type="Google" id="ProtNLM"/>
    </source>
</evidence>
<evidence type="ECO:0000313" key="5">
    <source>
        <dbReference type="EMBL" id="KAK3605161.1"/>
    </source>
</evidence>
<dbReference type="InterPro" id="IPR025887">
    <property type="entry name" value="Glyco_hydro_31_N_dom"/>
</dbReference>
<dbReference type="SUPFAM" id="SSF74650">
    <property type="entry name" value="Galactose mutarotase-like"/>
    <property type="match status" value="1"/>
</dbReference>
<dbReference type="PANTHER" id="PTHR22762:SF166">
    <property type="entry name" value="ALPHA-GLUCOSIDASE"/>
    <property type="match status" value="1"/>
</dbReference>
<dbReference type="GO" id="GO:0030246">
    <property type="term" value="F:carbohydrate binding"/>
    <property type="evidence" value="ECO:0007669"/>
    <property type="project" value="InterPro"/>
</dbReference>
<dbReference type="InterPro" id="IPR000322">
    <property type="entry name" value="Glyco_hydro_31_TIM"/>
</dbReference>
<dbReference type="EMBL" id="JAEAOA010000085">
    <property type="protein sequence ID" value="KAK3605161.1"/>
    <property type="molecule type" value="Genomic_DNA"/>
</dbReference>
<sequence>MAKEILPKTYVTKNETIGAVVNFEKTSVGIQGKTVNGSFAVEVWDEKIIRTRVTKREQFETQPYAVHVKPDPSVKWNFFESNTSITITTKKITAVIHKHLFRVSFRDASGKIINEDDTSFGVSWIGDEMTVYKSLQEGERFIGLGEKTGPLNRRGQGYTNWNTDYCGYPEITDPIYATIPFYVGITKSSLYGLFLNNSYKSHFNFGAANTRFSSITVEHGDIDYFFIHDASIPGIIERYTYLTGRMPLPPMWSLGYHQSRYSYFPDNNAIIVATSFRARGIPCDAITLDIHYMDAYKVFTWHPTRYANPQEFTSLLRQLGFHTTVIIDPGIKIEDGYSVYEDGKKSNAFVTYPDGTNYVGELMPERGGNNN</sequence>
<name>A0AAE0W8A0_9BIVA</name>
<keyword evidence="6" id="KW-1185">Reference proteome</keyword>
<dbReference type="AlphaFoldDB" id="A0AAE0W8A0"/>
<organism evidence="5 6">
    <name type="scientific">Potamilus streckersoni</name>
    <dbReference type="NCBI Taxonomy" id="2493646"/>
    <lineage>
        <taxon>Eukaryota</taxon>
        <taxon>Metazoa</taxon>
        <taxon>Spiralia</taxon>
        <taxon>Lophotrochozoa</taxon>
        <taxon>Mollusca</taxon>
        <taxon>Bivalvia</taxon>
        <taxon>Autobranchia</taxon>
        <taxon>Heteroconchia</taxon>
        <taxon>Palaeoheterodonta</taxon>
        <taxon>Unionida</taxon>
        <taxon>Unionoidea</taxon>
        <taxon>Unionidae</taxon>
        <taxon>Ambleminae</taxon>
        <taxon>Lampsilini</taxon>
        <taxon>Potamilus</taxon>
    </lineage>
</organism>